<accession>A0A1B9F694</accession>
<reference evidence="5 6" key="1">
    <citation type="submission" date="2016-06" db="EMBL/GenBank/DDBJ databases">
        <title>Respiratory ammonification of nitrate coupled to the oxidation of elemental sulfur in deep-sea autotrophic thermophilic bacteria.</title>
        <authorList>
            <person name="Slobodkina G.B."/>
            <person name="Mardanov A.V."/>
            <person name="Ravin N.V."/>
            <person name="Frolova A.A."/>
            <person name="Viryasiv M.B."/>
            <person name="Chernyh N.A."/>
            <person name="Bonch-Osmolovskaya E.A."/>
            <person name="Slobodkin A.I."/>
        </authorList>
    </citation>
    <scope>NUCLEOTIDE SEQUENCE [LARGE SCALE GENOMIC DNA]</scope>
    <source>
        <strain evidence="5 6">S69</strain>
    </source>
</reference>
<gene>
    <name evidence="5" type="ORF">DBT_1082</name>
</gene>
<keyword evidence="3" id="KW-0732">Signal</keyword>
<comment type="caution">
    <text evidence="5">The sequence shown here is derived from an EMBL/GenBank/DDBJ whole genome shotgun (WGS) entry which is preliminary data.</text>
</comment>
<name>A0A1B9F694_9BACT</name>
<sequence length="1325" mass="150630">MKSAFSSILAIWLFFLNAPLAAQDTVGPQKRITIMVIDSDAYILLKALSRFSPSPRVIIDFFSISDLKDKHEEVRRTLLDSKVIIVDVMARELEKFILKNIPTKRRIIYALRGSSDDDRLKKAGFLFDQKVRNYFDNLSLENIQNLVKLIIHRHFDPSVSYEKVRKSPKIGIYHPDAPDLFTEIDSYLNWLREKKGFNSKRPWLGITFFSSSLLPGQRGALDYLIRTFEREGFNVIPCFGKDIEVLKRFFMKKDGKARIDLLIAFTLKFYSSINERLKKALIDLDIPVINAVTLYKPTLSEWRKSPIGVSPMEVSWSMATPEISGLIEPTVLTGRRCVVDRATGRQYFVYEVIEENLQLLLARLKALYRLKQTPNRQKRVAIMFYNHHPGKQNVGASYLNVFESLKNILSTLGAEGYVIGPIPDEDRIRAMILSQARNIGSWAPGELNKMISKGNIITVPIAQYKKWFSRLPKSFQRKVLEQWGKPEDSLIMKYKDSFIIPAVRCGNILLLPEPSRGWGDDPIKLYHSPTLYPHHQYLAVYLWLVQVFDAHAIVHLGTHATYEWTPGKQAGLSPSCSPEVLINHLPNIYPYIVDDIGEAIQAKRRGRGVMVSHLTPMLRRSGLYREYLALADLINNVRLLRAKGGVTAEKKITTIQEIARKTGILKDIGIDGEERLSFEQMERLLSYLEEIRADIMPAGLHAFGRTPPMDAALATATLIAKENGLDQKEIESIVQMIRASGKKELLSLVRGLSGKYVEPGEGNDPVRNISSLPTGRNLYGFNPDRIPSKEAWLVGKKAAQQLIKNYMEKHGRYPEKVAIVLWATETQRNEGVNECTILWLIGVRPVWTPSGRVRDLEVIPGRELERPRIDVIINPSGLYRDLFPDRLKFLDKAIQLAALQRDIDNLIAKHSQKLKSELIAKGLEKREAEKLSMVRIFSEKPGSYGTGVSEMTSVSGLWETDQEVADVFENRVGFAYGQGMWGKSAKSLLKAHLKGVDAVVHSRSSNLYATMDNDDVFQYLGGLALAVSKEAGRSPETLITVQTKKNKAEVEDVAKTIGRELRARYLNPRWIKAMQKEGYAGAREMSNFVDYMWGWQVTTPEKIDASKWHETFEVYVEDKYGLDIKDFFLKNNPWAFQSITGRMLEAIRKGYWTPKKEVVQKIAAEYVWSVVTKGVACCDHTCNNPFLNQMVVSIISVPGVLSPEIAEKFKMILEKTTLKGINEQADQFRKLQAKLKKNTSATENIPSKSDSSRQNDKNSDSYAVVKQEKIREVEGYKMEKIEEDKDKKFSSSGVEWLSFVAIFLVLILFLTGIFSKKQGRRQNKI</sequence>
<dbReference type="InterPro" id="IPR003672">
    <property type="entry name" value="CobN/Mg_chltase"/>
</dbReference>
<dbReference type="STRING" id="1156395.DBT_1082"/>
<protein>
    <submittedName>
        <fullName evidence="5">CobN component of cobalt chelatase involved in B12 biosynthesis</fullName>
    </submittedName>
</protein>
<evidence type="ECO:0000313" key="6">
    <source>
        <dbReference type="Proteomes" id="UP000093080"/>
    </source>
</evidence>
<feature type="region of interest" description="Disordered" evidence="1">
    <location>
        <begin position="1237"/>
        <end position="1263"/>
    </location>
</feature>
<dbReference type="RefSeq" id="WP_067617257.1">
    <property type="nucleotide sequence ID" value="NZ_MAGO01000005.1"/>
</dbReference>
<keyword evidence="2" id="KW-0472">Membrane</keyword>
<evidence type="ECO:0000256" key="3">
    <source>
        <dbReference type="SAM" id="SignalP"/>
    </source>
</evidence>
<keyword evidence="2" id="KW-0812">Transmembrane</keyword>
<dbReference type="PANTHER" id="PTHR44119:SF4">
    <property type="entry name" value="AEROBIC COBALTOCHELATASE SUBUNIT COBN"/>
    <property type="match status" value="1"/>
</dbReference>
<keyword evidence="6" id="KW-1185">Reference proteome</keyword>
<feature type="signal peptide" evidence="3">
    <location>
        <begin position="1"/>
        <end position="21"/>
    </location>
</feature>
<feature type="compositionally biased region" description="Basic and acidic residues" evidence="1">
    <location>
        <begin position="1250"/>
        <end position="1259"/>
    </location>
</feature>
<feature type="domain" description="CobN/magnesium chelatase" evidence="4">
    <location>
        <begin position="133"/>
        <end position="732"/>
    </location>
</feature>
<dbReference type="PANTHER" id="PTHR44119">
    <property type="entry name" value="MAGNESIUM-CHELATASE SUBUNIT CHLH, CHLOROPLASTIC"/>
    <property type="match status" value="1"/>
</dbReference>
<evidence type="ECO:0000256" key="1">
    <source>
        <dbReference type="SAM" id="MobiDB-lite"/>
    </source>
</evidence>
<proteinExistence type="predicted"/>
<evidence type="ECO:0000259" key="4">
    <source>
        <dbReference type="Pfam" id="PF02514"/>
    </source>
</evidence>
<dbReference type="PATRIC" id="fig|1156395.6.peg.1098"/>
<keyword evidence="2" id="KW-1133">Transmembrane helix</keyword>
<dbReference type="CDD" id="cd10150">
    <property type="entry name" value="CobN_like"/>
    <property type="match status" value="1"/>
</dbReference>
<feature type="compositionally biased region" description="Polar residues" evidence="1">
    <location>
        <begin position="1238"/>
        <end position="1249"/>
    </location>
</feature>
<dbReference type="EMBL" id="MAGO01000005">
    <property type="protein sequence ID" value="OCC15335.1"/>
    <property type="molecule type" value="Genomic_DNA"/>
</dbReference>
<feature type="transmembrane region" description="Helical" evidence="2">
    <location>
        <begin position="1296"/>
        <end position="1315"/>
    </location>
</feature>
<feature type="chain" id="PRO_5008626187" evidence="3">
    <location>
        <begin position="22"/>
        <end position="1325"/>
    </location>
</feature>
<dbReference type="Proteomes" id="UP000093080">
    <property type="component" value="Unassembled WGS sequence"/>
</dbReference>
<dbReference type="Pfam" id="PF02514">
    <property type="entry name" value="CobN-Mg_chel"/>
    <property type="match status" value="1"/>
</dbReference>
<dbReference type="OrthoDB" id="9757976at2"/>
<evidence type="ECO:0000313" key="5">
    <source>
        <dbReference type="EMBL" id="OCC15335.1"/>
    </source>
</evidence>
<organism evidence="5 6">
    <name type="scientific">Dissulfuribacter thermophilus</name>
    <dbReference type="NCBI Taxonomy" id="1156395"/>
    <lineage>
        <taxon>Bacteria</taxon>
        <taxon>Pseudomonadati</taxon>
        <taxon>Thermodesulfobacteriota</taxon>
        <taxon>Dissulfuribacteria</taxon>
        <taxon>Dissulfuribacterales</taxon>
        <taxon>Dissulfuribacteraceae</taxon>
        <taxon>Dissulfuribacter</taxon>
    </lineage>
</organism>
<evidence type="ECO:0000256" key="2">
    <source>
        <dbReference type="SAM" id="Phobius"/>
    </source>
</evidence>